<gene>
    <name evidence="3" type="ORF">BKA67DRAFT_647119</name>
</gene>
<name>A0A9P8UJA9_9PEZI</name>
<sequence>MAARQNFHLFPLLLLELRLLIWEDALGTEAQQRIVPFHLDESNYGGLVIPMKNLVSPLLLTSRESRDCATKWYDAKIQVFTHKCSGDRYKVSHNGNGKNGSVYLRRTAGFLYLRLDRHIFLQTCTASHGYNSSLTCLDDHDHIAAEYQYGELRNWIVRNCDATLSFRHRMKISHALFVTPTTNPKKIWLQTITSFPRLNRLDMITEHRWLSQDSSFAHFFQDLHDRGLDRALQDYREQHIVVQGRSGEFLSGYGTGYDGKPGG</sequence>
<feature type="chain" id="PRO_5040154242" description="2EXR domain-containing protein" evidence="1">
    <location>
        <begin position="28"/>
        <end position="263"/>
    </location>
</feature>
<dbReference type="Pfam" id="PF20150">
    <property type="entry name" value="2EXR"/>
    <property type="match status" value="1"/>
</dbReference>
<feature type="signal peptide" evidence="1">
    <location>
        <begin position="1"/>
        <end position="27"/>
    </location>
</feature>
<dbReference type="Proteomes" id="UP000758603">
    <property type="component" value="Unassembled WGS sequence"/>
</dbReference>
<evidence type="ECO:0000256" key="1">
    <source>
        <dbReference type="SAM" id="SignalP"/>
    </source>
</evidence>
<evidence type="ECO:0000313" key="4">
    <source>
        <dbReference type="Proteomes" id="UP000758603"/>
    </source>
</evidence>
<dbReference type="EMBL" id="JAGPXC010000005">
    <property type="protein sequence ID" value="KAH6653159.1"/>
    <property type="molecule type" value="Genomic_DNA"/>
</dbReference>
<keyword evidence="1" id="KW-0732">Signal</keyword>
<keyword evidence="4" id="KW-1185">Reference proteome</keyword>
<comment type="caution">
    <text evidence="3">The sequence shown here is derived from an EMBL/GenBank/DDBJ whole genome shotgun (WGS) entry which is preliminary data.</text>
</comment>
<proteinExistence type="predicted"/>
<evidence type="ECO:0000259" key="2">
    <source>
        <dbReference type="Pfam" id="PF20150"/>
    </source>
</evidence>
<feature type="domain" description="2EXR" evidence="2">
    <location>
        <begin position="7"/>
        <end position="80"/>
    </location>
</feature>
<dbReference type="AlphaFoldDB" id="A0A9P8UJA9"/>
<evidence type="ECO:0000313" key="3">
    <source>
        <dbReference type="EMBL" id="KAH6653159.1"/>
    </source>
</evidence>
<accession>A0A9P8UJA9</accession>
<dbReference type="InterPro" id="IPR045518">
    <property type="entry name" value="2EXR"/>
</dbReference>
<dbReference type="GeneID" id="70134831"/>
<dbReference type="OrthoDB" id="4707605at2759"/>
<reference evidence="3" key="1">
    <citation type="journal article" date="2021" name="Nat. Commun.">
        <title>Genetic determinants of endophytism in the Arabidopsis root mycobiome.</title>
        <authorList>
            <person name="Mesny F."/>
            <person name="Miyauchi S."/>
            <person name="Thiergart T."/>
            <person name="Pickel B."/>
            <person name="Atanasova L."/>
            <person name="Karlsson M."/>
            <person name="Huettel B."/>
            <person name="Barry K.W."/>
            <person name="Haridas S."/>
            <person name="Chen C."/>
            <person name="Bauer D."/>
            <person name="Andreopoulos W."/>
            <person name="Pangilinan J."/>
            <person name="LaButti K."/>
            <person name="Riley R."/>
            <person name="Lipzen A."/>
            <person name="Clum A."/>
            <person name="Drula E."/>
            <person name="Henrissat B."/>
            <person name="Kohler A."/>
            <person name="Grigoriev I.V."/>
            <person name="Martin F.M."/>
            <person name="Hacquard S."/>
        </authorList>
    </citation>
    <scope>NUCLEOTIDE SEQUENCE</scope>
    <source>
        <strain evidence="3">MPI-SDFR-AT-0073</strain>
    </source>
</reference>
<dbReference type="RefSeq" id="XP_045957436.1">
    <property type="nucleotide sequence ID" value="XM_046105940.1"/>
</dbReference>
<protein>
    <recommendedName>
        <fullName evidence="2">2EXR domain-containing protein</fullName>
    </recommendedName>
</protein>
<organism evidence="3 4">
    <name type="scientific">Truncatella angustata</name>
    <dbReference type="NCBI Taxonomy" id="152316"/>
    <lineage>
        <taxon>Eukaryota</taxon>
        <taxon>Fungi</taxon>
        <taxon>Dikarya</taxon>
        <taxon>Ascomycota</taxon>
        <taxon>Pezizomycotina</taxon>
        <taxon>Sordariomycetes</taxon>
        <taxon>Xylariomycetidae</taxon>
        <taxon>Amphisphaeriales</taxon>
        <taxon>Sporocadaceae</taxon>
        <taxon>Truncatella</taxon>
    </lineage>
</organism>